<evidence type="ECO:0000256" key="2">
    <source>
        <dbReference type="ARBA" id="ARBA00023125"/>
    </source>
</evidence>
<dbReference type="Pfam" id="PF00356">
    <property type="entry name" value="LacI"/>
    <property type="match status" value="1"/>
</dbReference>
<dbReference type="SMART" id="SM00354">
    <property type="entry name" value="HTH_LACI"/>
    <property type="match status" value="1"/>
</dbReference>
<dbReference type="SUPFAM" id="SSF47413">
    <property type="entry name" value="lambda repressor-like DNA-binding domains"/>
    <property type="match status" value="1"/>
</dbReference>
<organism evidence="5 6">
    <name type="scientific">Sulfobacillus harzensis</name>
    <dbReference type="NCBI Taxonomy" id="2729629"/>
    <lineage>
        <taxon>Bacteria</taxon>
        <taxon>Bacillati</taxon>
        <taxon>Bacillota</taxon>
        <taxon>Clostridia</taxon>
        <taxon>Eubacteriales</taxon>
        <taxon>Clostridiales Family XVII. Incertae Sedis</taxon>
        <taxon>Sulfobacillus</taxon>
    </lineage>
</organism>
<dbReference type="PANTHER" id="PTHR30146:SF109">
    <property type="entry name" value="HTH-TYPE TRANSCRIPTIONAL REGULATOR GALS"/>
    <property type="match status" value="1"/>
</dbReference>
<feature type="domain" description="HTH lacI-type" evidence="4">
    <location>
        <begin position="5"/>
        <end position="59"/>
    </location>
</feature>
<sequence>MPGIPTSRDVAKLACVSQSTVSRVVSGKGNVSEETRRRVLEAAESLGYYVNEAARRMRTRRSRSIGIVLPSLYNPFYAESAHALYARAKQAGRIPLIQLTLNDPRSNQTIVKDLLGHRVEGLLMASTSSHDAYMRAYCADPVVPYVMYNRRLADGAGNWVVVDNKLGAVEVTNYLLARGHRDILFISGDTTYSTALDRLAGYREAMAEANLAPSIVHGNFDYGQTYQVMQRVLDNPEKRPSAIFAANDQMAFAVLDSLTHYGIHPKTDIAVVGFDDISWSSLRGIDLTTMSQRQDLMIQTALDGLLGLIDGSVSTVRQIIKPELVIRGTA</sequence>
<dbReference type="GO" id="GO:0000976">
    <property type="term" value="F:transcription cis-regulatory region binding"/>
    <property type="evidence" value="ECO:0007669"/>
    <property type="project" value="TreeGrafter"/>
</dbReference>
<dbReference type="InterPro" id="IPR000843">
    <property type="entry name" value="HTH_LacI"/>
</dbReference>
<dbReference type="Gene3D" id="1.10.260.40">
    <property type="entry name" value="lambda repressor-like DNA-binding domains"/>
    <property type="match status" value="1"/>
</dbReference>
<evidence type="ECO:0000313" key="6">
    <source>
        <dbReference type="Proteomes" id="UP000533476"/>
    </source>
</evidence>
<dbReference type="GO" id="GO:0003700">
    <property type="term" value="F:DNA-binding transcription factor activity"/>
    <property type="evidence" value="ECO:0007669"/>
    <property type="project" value="TreeGrafter"/>
</dbReference>
<gene>
    <name evidence="5" type="ORF">HIJ39_16000</name>
</gene>
<accession>A0A7Y0L5Z2</accession>
<dbReference type="CDD" id="cd01392">
    <property type="entry name" value="HTH_LacI"/>
    <property type="match status" value="1"/>
</dbReference>
<dbReference type="InterPro" id="IPR046335">
    <property type="entry name" value="LacI/GalR-like_sensor"/>
</dbReference>
<dbReference type="SUPFAM" id="SSF53822">
    <property type="entry name" value="Periplasmic binding protein-like I"/>
    <property type="match status" value="1"/>
</dbReference>
<keyword evidence="1" id="KW-0805">Transcription regulation</keyword>
<protein>
    <submittedName>
        <fullName evidence="5">LacI family transcriptional regulator</fullName>
    </submittedName>
</protein>
<comment type="caution">
    <text evidence="5">The sequence shown here is derived from an EMBL/GenBank/DDBJ whole genome shotgun (WGS) entry which is preliminary data.</text>
</comment>
<dbReference type="Gene3D" id="3.40.50.2300">
    <property type="match status" value="2"/>
</dbReference>
<dbReference type="AlphaFoldDB" id="A0A7Y0L5Z2"/>
<keyword evidence="3" id="KW-0804">Transcription</keyword>
<dbReference type="PANTHER" id="PTHR30146">
    <property type="entry name" value="LACI-RELATED TRANSCRIPTIONAL REPRESSOR"/>
    <property type="match status" value="1"/>
</dbReference>
<dbReference type="RefSeq" id="WP_169101454.1">
    <property type="nucleotide sequence ID" value="NZ_JABBVZ010000068.1"/>
</dbReference>
<keyword evidence="2" id="KW-0238">DNA-binding</keyword>
<dbReference type="InterPro" id="IPR028082">
    <property type="entry name" value="Peripla_BP_I"/>
</dbReference>
<evidence type="ECO:0000256" key="3">
    <source>
        <dbReference type="ARBA" id="ARBA00023163"/>
    </source>
</evidence>
<reference evidence="5 6" key="1">
    <citation type="submission" date="2020-04" db="EMBL/GenBank/DDBJ databases">
        <authorList>
            <person name="Zhang R."/>
            <person name="Schippers A."/>
        </authorList>
    </citation>
    <scope>NUCLEOTIDE SEQUENCE [LARGE SCALE GENOMIC DNA]</scope>
    <source>
        <strain evidence="5 6">DSM 109850</strain>
    </source>
</reference>
<evidence type="ECO:0000259" key="4">
    <source>
        <dbReference type="PROSITE" id="PS50932"/>
    </source>
</evidence>
<name>A0A7Y0L5Z2_9FIRM</name>
<evidence type="ECO:0000256" key="1">
    <source>
        <dbReference type="ARBA" id="ARBA00023015"/>
    </source>
</evidence>
<dbReference type="Pfam" id="PF13377">
    <property type="entry name" value="Peripla_BP_3"/>
    <property type="match status" value="1"/>
</dbReference>
<dbReference type="CDD" id="cd06267">
    <property type="entry name" value="PBP1_LacI_sugar_binding-like"/>
    <property type="match status" value="1"/>
</dbReference>
<dbReference type="PROSITE" id="PS50932">
    <property type="entry name" value="HTH_LACI_2"/>
    <property type="match status" value="1"/>
</dbReference>
<dbReference type="EMBL" id="JABBVZ010000068">
    <property type="protein sequence ID" value="NMP23841.1"/>
    <property type="molecule type" value="Genomic_DNA"/>
</dbReference>
<keyword evidence="6" id="KW-1185">Reference proteome</keyword>
<dbReference type="InterPro" id="IPR010982">
    <property type="entry name" value="Lambda_DNA-bd_dom_sf"/>
</dbReference>
<proteinExistence type="predicted"/>
<evidence type="ECO:0000313" key="5">
    <source>
        <dbReference type="EMBL" id="NMP23841.1"/>
    </source>
</evidence>
<dbReference type="Proteomes" id="UP000533476">
    <property type="component" value="Unassembled WGS sequence"/>
</dbReference>